<gene>
    <name evidence="3" type="ORF">VOLCADRAFT_76928</name>
</gene>
<dbReference type="Pfam" id="PF07002">
    <property type="entry name" value="Copine"/>
    <property type="match status" value="1"/>
</dbReference>
<comment type="similarity">
    <text evidence="1">Belongs to the copine family.</text>
</comment>
<dbReference type="InParanoid" id="D8UBC8"/>
<dbReference type="GeneID" id="9615048"/>
<dbReference type="EMBL" id="GL378377">
    <property type="protein sequence ID" value="EFJ42927.1"/>
    <property type="molecule type" value="Genomic_DNA"/>
</dbReference>
<dbReference type="OrthoDB" id="5855668at2759"/>
<accession>D8UBC8</accession>
<dbReference type="Pfam" id="PF00168">
    <property type="entry name" value="C2"/>
    <property type="match status" value="1"/>
</dbReference>
<dbReference type="CDD" id="cd04047">
    <property type="entry name" value="C2B_Copine"/>
    <property type="match status" value="1"/>
</dbReference>
<dbReference type="AlphaFoldDB" id="D8UBC8"/>
<dbReference type="Proteomes" id="UP000001058">
    <property type="component" value="Unassembled WGS sequence"/>
</dbReference>
<dbReference type="eggNOG" id="KOG1327">
    <property type="taxonomic scope" value="Eukaryota"/>
</dbReference>
<feature type="domain" description="C2" evidence="2">
    <location>
        <begin position="98"/>
        <end position="227"/>
    </location>
</feature>
<protein>
    <recommendedName>
        <fullName evidence="2">C2 domain-containing protein</fullName>
    </recommendedName>
</protein>
<dbReference type="Gene3D" id="2.60.40.150">
    <property type="entry name" value="C2 domain"/>
    <property type="match status" value="1"/>
</dbReference>
<dbReference type="KEGG" id="vcn:VOLCADRAFT_76928"/>
<dbReference type="FunCoup" id="D8UBC8">
    <property type="interactions" value="615"/>
</dbReference>
<dbReference type="InterPro" id="IPR035892">
    <property type="entry name" value="C2_domain_sf"/>
</dbReference>
<dbReference type="InterPro" id="IPR000008">
    <property type="entry name" value="C2_dom"/>
</dbReference>
<dbReference type="InterPro" id="IPR037768">
    <property type="entry name" value="C2B_Copine"/>
</dbReference>
<dbReference type="InterPro" id="IPR036465">
    <property type="entry name" value="vWFA_dom_sf"/>
</dbReference>
<evidence type="ECO:0000313" key="3">
    <source>
        <dbReference type="EMBL" id="EFJ42927.1"/>
    </source>
</evidence>
<dbReference type="InterPro" id="IPR045052">
    <property type="entry name" value="Copine"/>
</dbReference>
<reference evidence="3 4" key="1">
    <citation type="journal article" date="2010" name="Science">
        <title>Genomic analysis of organismal complexity in the multicellular green alga Volvox carteri.</title>
        <authorList>
            <person name="Prochnik S.E."/>
            <person name="Umen J."/>
            <person name="Nedelcu A.M."/>
            <person name="Hallmann A."/>
            <person name="Miller S.M."/>
            <person name="Nishii I."/>
            <person name="Ferris P."/>
            <person name="Kuo A."/>
            <person name="Mitros T."/>
            <person name="Fritz-Laylin L.K."/>
            <person name="Hellsten U."/>
            <person name="Chapman J."/>
            <person name="Simakov O."/>
            <person name="Rensing S.A."/>
            <person name="Terry A."/>
            <person name="Pangilinan J."/>
            <person name="Kapitonov V."/>
            <person name="Jurka J."/>
            <person name="Salamov A."/>
            <person name="Shapiro H."/>
            <person name="Schmutz J."/>
            <person name="Grimwood J."/>
            <person name="Lindquist E."/>
            <person name="Lucas S."/>
            <person name="Grigoriev I.V."/>
            <person name="Schmitt R."/>
            <person name="Kirk D."/>
            <person name="Rokhsar D.S."/>
        </authorList>
    </citation>
    <scope>NUCLEOTIDE SEQUENCE [LARGE SCALE GENOMIC DNA]</scope>
    <source>
        <strain evidence="4">f. Nagariensis / Eve</strain>
    </source>
</reference>
<dbReference type="PROSITE" id="PS50004">
    <property type="entry name" value="C2"/>
    <property type="match status" value="1"/>
</dbReference>
<dbReference type="GO" id="GO:0005886">
    <property type="term" value="C:plasma membrane"/>
    <property type="evidence" value="ECO:0007669"/>
    <property type="project" value="TreeGrafter"/>
</dbReference>
<evidence type="ECO:0000313" key="4">
    <source>
        <dbReference type="Proteomes" id="UP000001058"/>
    </source>
</evidence>
<dbReference type="GO" id="GO:0071277">
    <property type="term" value="P:cellular response to calcium ion"/>
    <property type="evidence" value="ECO:0007669"/>
    <property type="project" value="TreeGrafter"/>
</dbReference>
<evidence type="ECO:0000259" key="2">
    <source>
        <dbReference type="PROSITE" id="PS50004"/>
    </source>
</evidence>
<dbReference type="PANTHER" id="PTHR10857">
    <property type="entry name" value="COPINE"/>
    <property type="match status" value="1"/>
</dbReference>
<dbReference type="SUPFAM" id="SSF49562">
    <property type="entry name" value="C2 domain (Calcium/lipid-binding domain, CaLB)"/>
    <property type="match status" value="2"/>
</dbReference>
<dbReference type="GO" id="GO:0005544">
    <property type="term" value="F:calcium-dependent phospholipid binding"/>
    <property type="evidence" value="ECO:0007669"/>
    <property type="project" value="InterPro"/>
</dbReference>
<name>D8UBC8_VOLCA</name>
<proteinExistence type="inferred from homology"/>
<dbReference type="PANTHER" id="PTHR10857:SF106">
    <property type="entry name" value="C2 DOMAIN-CONTAINING PROTEIN"/>
    <property type="match status" value="1"/>
</dbReference>
<evidence type="ECO:0000256" key="1">
    <source>
        <dbReference type="ARBA" id="ARBA00009048"/>
    </source>
</evidence>
<dbReference type="RefSeq" id="XP_002955967.1">
    <property type="nucleotide sequence ID" value="XM_002955921.1"/>
</dbReference>
<dbReference type="SUPFAM" id="SSF53300">
    <property type="entry name" value="vWA-like"/>
    <property type="match status" value="1"/>
</dbReference>
<keyword evidence="4" id="KW-1185">Reference proteome</keyword>
<sequence length="537" mass="59140">MGVLFHHRDGSWVEFGRTEMIANTYDPTFIRRFRLMFNFEVVQRFRIIIVDIDKGQDPSTVHPESCNFLGFCDFELAQVFTGAGKKLTLELRDDQGKTFPKSTITLTAEEETSCKDVFRFQIEASNLRPADALGKPDPFLQISRLQDGGTSWLPVFKSEAIRKCTCPVWRGAEMRAGQLHNGDMHRTLRFQVYDYERNGVHKLLGYCDLSASQLLELGSQGGAAIPLKPPPGKRRPGNFGTLRVKYVVRELRPSFLDYIVGGAEVGFVVAVDLTASNGDPRLPTSKHYISCAPTEYEHAIMGVGQVLMHYDNDKMFPMLGFGGRKCSEKAASHCFTLGDGPDGSCTGISGLLAQYRRALVNYALSGPTYFAPVIREATRLAADSLRAGGPIKYTCLMILTDGEVMDVDATIEAIIDASALPLSILMVGIGCEEFGKLKMLDSDKRLLTNGRRTAVRDIVQFVEFNRFACDGPRLARELLAELPGQMVDYWVRNKILPPQMVLPGPVGGEKNLPADRSASVVDADECMVTLAAGAASA</sequence>
<dbReference type="InterPro" id="IPR010734">
    <property type="entry name" value="Copine_C"/>
</dbReference>
<organism evidence="4">
    <name type="scientific">Volvox carteri f. nagariensis</name>
    <dbReference type="NCBI Taxonomy" id="3068"/>
    <lineage>
        <taxon>Eukaryota</taxon>
        <taxon>Viridiplantae</taxon>
        <taxon>Chlorophyta</taxon>
        <taxon>core chlorophytes</taxon>
        <taxon>Chlorophyceae</taxon>
        <taxon>CS clade</taxon>
        <taxon>Chlamydomonadales</taxon>
        <taxon>Volvocaceae</taxon>
        <taxon>Volvox</taxon>
    </lineage>
</organism>